<evidence type="ECO:0000313" key="2">
    <source>
        <dbReference type="EMBL" id="OZJ05521.1"/>
    </source>
</evidence>
<comment type="caution">
    <text evidence="2">The sequence shown here is derived from an EMBL/GenBank/DDBJ whole genome shotgun (WGS) entry which is preliminary data.</text>
</comment>
<name>A0A261Y4I6_9FUNG</name>
<reference evidence="2 3" key="1">
    <citation type="journal article" date="2017" name="Mycologia">
        <title>Bifiguratus adelaidae, gen. et sp. nov., a new member of Mucoromycotina in endophytic and soil-dwelling habitats.</title>
        <authorList>
            <person name="Torres-Cruz T.J."/>
            <person name="Billingsley Tobias T.L."/>
            <person name="Almatruk M."/>
            <person name="Hesse C."/>
            <person name="Kuske C.R."/>
            <person name="Desiro A."/>
            <person name="Benucci G.M."/>
            <person name="Bonito G."/>
            <person name="Stajich J.E."/>
            <person name="Dunlap C."/>
            <person name="Arnold A.E."/>
            <person name="Porras-Alfaro A."/>
        </authorList>
    </citation>
    <scope>NUCLEOTIDE SEQUENCE [LARGE SCALE GENOMIC DNA]</scope>
    <source>
        <strain evidence="2 3">AZ0501</strain>
    </source>
</reference>
<dbReference type="Proteomes" id="UP000242875">
    <property type="component" value="Unassembled WGS sequence"/>
</dbReference>
<dbReference type="AlphaFoldDB" id="A0A261Y4I6"/>
<organism evidence="2 3">
    <name type="scientific">Bifiguratus adelaidae</name>
    <dbReference type="NCBI Taxonomy" id="1938954"/>
    <lineage>
        <taxon>Eukaryota</taxon>
        <taxon>Fungi</taxon>
        <taxon>Fungi incertae sedis</taxon>
        <taxon>Mucoromycota</taxon>
        <taxon>Mucoromycotina</taxon>
        <taxon>Endogonomycetes</taxon>
        <taxon>Endogonales</taxon>
        <taxon>Endogonales incertae sedis</taxon>
        <taxon>Bifiguratus</taxon>
    </lineage>
</organism>
<sequence>MELYTDADPDYKNTPLKSPIPPPSLETVPQVRKSSDFSDQGRQRDRYLPGGRSDYDRRYDYGRDNRQRR</sequence>
<evidence type="ECO:0000313" key="3">
    <source>
        <dbReference type="Proteomes" id="UP000242875"/>
    </source>
</evidence>
<accession>A0A261Y4I6</accession>
<feature type="compositionally biased region" description="Basic and acidic residues" evidence="1">
    <location>
        <begin position="33"/>
        <end position="69"/>
    </location>
</feature>
<keyword evidence="3" id="KW-1185">Reference proteome</keyword>
<dbReference type="EMBL" id="MVBO01000014">
    <property type="protein sequence ID" value="OZJ05521.1"/>
    <property type="molecule type" value="Genomic_DNA"/>
</dbReference>
<evidence type="ECO:0000256" key="1">
    <source>
        <dbReference type="SAM" id="MobiDB-lite"/>
    </source>
</evidence>
<gene>
    <name evidence="2" type="ORF">BZG36_01901</name>
</gene>
<feature type="region of interest" description="Disordered" evidence="1">
    <location>
        <begin position="1"/>
        <end position="69"/>
    </location>
</feature>
<dbReference type="OrthoDB" id="2447917at2759"/>
<proteinExistence type="predicted"/>
<protein>
    <submittedName>
        <fullName evidence="2">Uncharacterized protein</fullName>
    </submittedName>
</protein>